<protein>
    <submittedName>
        <fullName evidence="2">Uncharacterized protein</fullName>
    </submittedName>
</protein>
<dbReference type="STRING" id="188477.A0A3S1AWX2"/>
<evidence type="ECO:0000256" key="1">
    <source>
        <dbReference type="SAM" id="MobiDB-lite"/>
    </source>
</evidence>
<dbReference type="AlphaFoldDB" id="A0A3S1AWX2"/>
<accession>A0A3S1AWX2</accession>
<dbReference type="EMBL" id="RQTK01001417">
    <property type="protein sequence ID" value="RUS70405.1"/>
    <property type="molecule type" value="Genomic_DNA"/>
</dbReference>
<comment type="caution">
    <text evidence="2">The sequence shown here is derived from an EMBL/GenBank/DDBJ whole genome shotgun (WGS) entry which is preliminary data.</text>
</comment>
<proteinExistence type="predicted"/>
<dbReference type="OrthoDB" id="6153175at2759"/>
<dbReference type="Proteomes" id="UP000271974">
    <property type="component" value="Unassembled WGS sequence"/>
</dbReference>
<name>A0A3S1AWX2_ELYCH</name>
<keyword evidence="3" id="KW-1185">Reference proteome</keyword>
<gene>
    <name evidence="2" type="ORF">EGW08_021833</name>
</gene>
<reference evidence="2 3" key="1">
    <citation type="submission" date="2019-01" db="EMBL/GenBank/DDBJ databases">
        <title>A draft genome assembly of the solar-powered sea slug Elysia chlorotica.</title>
        <authorList>
            <person name="Cai H."/>
            <person name="Li Q."/>
            <person name="Fang X."/>
            <person name="Li J."/>
            <person name="Curtis N.E."/>
            <person name="Altenburger A."/>
            <person name="Shibata T."/>
            <person name="Feng M."/>
            <person name="Maeda T."/>
            <person name="Schwartz J.A."/>
            <person name="Shigenobu S."/>
            <person name="Lundholm N."/>
            <person name="Nishiyama T."/>
            <person name="Yang H."/>
            <person name="Hasebe M."/>
            <person name="Li S."/>
            <person name="Pierce S.K."/>
            <person name="Wang J."/>
        </authorList>
    </citation>
    <scope>NUCLEOTIDE SEQUENCE [LARGE SCALE GENOMIC DNA]</scope>
    <source>
        <strain evidence="2">EC2010</strain>
        <tissue evidence="2">Whole organism of an adult</tissue>
    </source>
</reference>
<feature type="region of interest" description="Disordered" evidence="1">
    <location>
        <begin position="1"/>
        <end position="22"/>
    </location>
</feature>
<organism evidence="2 3">
    <name type="scientific">Elysia chlorotica</name>
    <name type="common">Eastern emerald elysia</name>
    <name type="synonym">Sea slug</name>
    <dbReference type="NCBI Taxonomy" id="188477"/>
    <lineage>
        <taxon>Eukaryota</taxon>
        <taxon>Metazoa</taxon>
        <taxon>Spiralia</taxon>
        <taxon>Lophotrochozoa</taxon>
        <taxon>Mollusca</taxon>
        <taxon>Gastropoda</taxon>
        <taxon>Heterobranchia</taxon>
        <taxon>Euthyneura</taxon>
        <taxon>Panpulmonata</taxon>
        <taxon>Sacoglossa</taxon>
        <taxon>Placobranchoidea</taxon>
        <taxon>Plakobranchidae</taxon>
        <taxon>Elysia</taxon>
    </lineage>
</organism>
<evidence type="ECO:0000313" key="3">
    <source>
        <dbReference type="Proteomes" id="UP000271974"/>
    </source>
</evidence>
<sequence>MVKQGGRNGAKDTAHAFNGNSHDLMYRTPKEFYGNTTYMQRQAKGVLDRQGNLRLVAGVGPKLLSYPIDGLGNVRLRYPVFPVHAEGGTLGMEIEALKDSLMKMSSYAYLYEDQPMASGASTGPLNVDVDFRVKDTNTNPPGLHGHDFTLTAGEYQALRNGTELQVTTSYNLGHNHELAIYYSPGNQRYVIRTCDGLARCWDNHSTLLDMVPA</sequence>
<evidence type="ECO:0000313" key="2">
    <source>
        <dbReference type="EMBL" id="RUS70405.1"/>
    </source>
</evidence>